<name>A0A915HIL7_ROMCU</name>
<dbReference type="PANTHER" id="PTHR23317:SF26">
    <property type="entry name" value="ZIZIMIN, ISOFORM K"/>
    <property type="match status" value="1"/>
</dbReference>
<reference evidence="5" key="1">
    <citation type="submission" date="2022-11" db="UniProtKB">
        <authorList>
            <consortium name="WormBaseParasite"/>
        </authorList>
    </citation>
    <scope>IDENTIFICATION</scope>
</reference>
<dbReference type="InterPro" id="IPR046769">
    <property type="entry name" value="DOCKER_Lobe_A"/>
</dbReference>
<evidence type="ECO:0000256" key="1">
    <source>
        <dbReference type="ARBA" id="ARBA00022658"/>
    </source>
</evidence>
<feature type="domain" description="DOCKER" evidence="3">
    <location>
        <begin position="1"/>
        <end position="169"/>
    </location>
</feature>
<sequence length="169" mass="19591">MGAYNNHLPIYYIDEVNVFPFAQSEFPYLEALVVDCNDNDEDFLISNVNEYVLCATKAERYESVNDIYKLIIPILEKRSDFESLANVYNALNTMCLRLASFSKSGRRLSDTYFRVILFNQTFFESQHAQEYIYREEKAVTLSEMTEKLRKCYTNKFGAVNVGLLSSSSE</sequence>
<dbReference type="Gene3D" id="1.25.40.410">
    <property type="match status" value="1"/>
</dbReference>
<proteinExistence type="inferred from homology"/>
<comment type="similarity">
    <text evidence="2">Belongs to the DOCK family.</text>
</comment>
<dbReference type="InterPro" id="IPR027357">
    <property type="entry name" value="DOCKER_dom"/>
</dbReference>
<dbReference type="GO" id="GO:0007264">
    <property type="term" value="P:small GTPase-mediated signal transduction"/>
    <property type="evidence" value="ECO:0007669"/>
    <property type="project" value="InterPro"/>
</dbReference>
<organism evidence="4 5">
    <name type="scientific">Romanomermis culicivorax</name>
    <name type="common">Nematode worm</name>
    <dbReference type="NCBI Taxonomy" id="13658"/>
    <lineage>
        <taxon>Eukaryota</taxon>
        <taxon>Metazoa</taxon>
        <taxon>Ecdysozoa</taxon>
        <taxon>Nematoda</taxon>
        <taxon>Enoplea</taxon>
        <taxon>Dorylaimia</taxon>
        <taxon>Mermithida</taxon>
        <taxon>Mermithoidea</taxon>
        <taxon>Mermithidae</taxon>
        <taxon>Romanomermis</taxon>
    </lineage>
</organism>
<dbReference type="InterPro" id="IPR043161">
    <property type="entry name" value="DOCK_C_lobe_A"/>
</dbReference>
<dbReference type="GO" id="GO:0005085">
    <property type="term" value="F:guanyl-nucleotide exchange factor activity"/>
    <property type="evidence" value="ECO:0007669"/>
    <property type="project" value="UniProtKB-KW"/>
</dbReference>
<dbReference type="AlphaFoldDB" id="A0A915HIL7"/>
<dbReference type="OMA" id="ATKAERY"/>
<evidence type="ECO:0000259" key="3">
    <source>
        <dbReference type="PROSITE" id="PS51651"/>
    </source>
</evidence>
<evidence type="ECO:0000313" key="4">
    <source>
        <dbReference type="Proteomes" id="UP000887565"/>
    </source>
</evidence>
<protein>
    <submittedName>
        <fullName evidence="5">DOCKER domain-containing protein</fullName>
    </submittedName>
</protein>
<keyword evidence="1" id="KW-0344">Guanine-nucleotide releasing factor</keyword>
<dbReference type="Proteomes" id="UP000887565">
    <property type="component" value="Unplaced"/>
</dbReference>
<dbReference type="Pfam" id="PF06920">
    <property type="entry name" value="DHR-2_Lobe_A"/>
    <property type="match status" value="1"/>
</dbReference>
<keyword evidence="4" id="KW-1185">Reference proteome</keyword>
<evidence type="ECO:0000313" key="5">
    <source>
        <dbReference type="WBParaSite" id="nRc.2.0.1.t01853-RA"/>
    </source>
</evidence>
<dbReference type="InterPro" id="IPR026791">
    <property type="entry name" value="DOCK"/>
</dbReference>
<dbReference type="PANTHER" id="PTHR23317">
    <property type="entry name" value="DEDICATOR OF CYTOKINESIS DOCK"/>
    <property type="match status" value="1"/>
</dbReference>
<dbReference type="WBParaSite" id="nRc.2.0.1.t01853-RA">
    <property type="protein sequence ID" value="nRc.2.0.1.t01853-RA"/>
    <property type="gene ID" value="nRc.2.0.1.g01853"/>
</dbReference>
<dbReference type="PROSITE" id="PS51651">
    <property type="entry name" value="DOCKER"/>
    <property type="match status" value="1"/>
</dbReference>
<evidence type="ECO:0000256" key="2">
    <source>
        <dbReference type="PROSITE-ProRule" id="PRU00984"/>
    </source>
</evidence>
<accession>A0A915HIL7</accession>